<organism evidence="1 2">
    <name type="scientific">Candidatus Portnoybacteria bacterium RBG_13_40_8</name>
    <dbReference type="NCBI Taxonomy" id="1801990"/>
    <lineage>
        <taxon>Bacteria</taxon>
        <taxon>Candidatus Portnoyibacteriota</taxon>
    </lineage>
</organism>
<evidence type="ECO:0000313" key="1">
    <source>
        <dbReference type="EMBL" id="OGZ32491.1"/>
    </source>
</evidence>
<comment type="caution">
    <text evidence="1">The sequence shown here is derived from an EMBL/GenBank/DDBJ whole genome shotgun (WGS) entry which is preliminary data.</text>
</comment>
<reference evidence="1 2" key="1">
    <citation type="journal article" date="2016" name="Nat. Commun.">
        <title>Thousands of microbial genomes shed light on interconnected biogeochemical processes in an aquifer system.</title>
        <authorList>
            <person name="Anantharaman K."/>
            <person name="Brown C.T."/>
            <person name="Hug L.A."/>
            <person name="Sharon I."/>
            <person name="Castelle C.J."/>
            <person name="Probst A.J."/>
            <person name="Thomas B.C."/>
            <person name="Singh A."/>
            <person name="Wilkins M.J."/>
            <person name="Karaoz U."/>
            <person name="Brodie E.L."/>
            <person name="Williams K.H."/>
            <person name="Hubbard S.S."/>
            <person name="Banfield J.F."/>
        </authorList>
    </citation>
    <scope>NUCLEOTIDE SEQUENCE [LARGE SCALE GENOMIC DNA]</scope>
</reference>
<protein>
    <submittedName>
        <fullName evidence="1">Uncharacterized protein</fullName>
    </submittedName>
</protein>
<dbReference type="InterPro" id="IPR028994">
    <property type="entry name" value="Integrin_alpha_N"/>
</dbReference>
<dbReference type="Proteomes" id="UP000177810">
    <property type="component" value="Unassembled WGS sequence"/>
</dbReference>
<dbReference type="STRING" id="1801990.A2V69_02175"/>
<dbReference type="EMBL" id="MHMT01000018">
    <property type="protein sequence ID" value="OGZ32491.1"/>
    <property type="molecule type" value="Genomic_DNA"/>
</dbReference>
<dbReference type="AlphaFoldDB" id="A0A1G2F4K3"/>
<proteinExistence type="predicted"/>
<sequence>MNKKILIAIFGVILLAGAVYLVFALTTGNKQVGCTVEAKICPNGSAVGRTGPNCEFAPCLENDDYKNISYEIEGQTKTMKDGTSTRYFGNNAFGDLNGDGMEDVAFILTHDFGGSWIFYYVAVALKNTNGYLGTNALLLGDRIASQTTEIRNGEIIVNYADRKLNEPMTANPSVGISKYFKVVDARLTEVMK</sequence>
<evidence type="ECO:0000313" key="2">
    <source>
        <dbReference type="Proteomes" id="UP000177810"/>
    </source>
</evidence>
<name>A0A1G2F4K3_9BACT</name>
<dbReference type="SUPFAM" id="SSF69318">
    <property type="entry name" value="Integrin alpha N-terminal domain"/>
    <property type="match status" value="1"/>
</dbReference>
<gene>
    <name evidence="1" type="ORF">A2V69_02175</name>
</gene>
<accession>A0A1G2F4K3</accession>